<keyword evidence="2" id="KW-1185">Reference proteome</keyword>
<dbReference type="InterPro" id="IPR016576">
    <property type="entry name" value="Ribosomal_mL63"/>
</dbReference>
<accession>A0A7D9L357</accession>
<dbReference type="GO" id="GO:0005761">
    <property type="term" value="C:mitochondrial ribosome"/>
    <property type="evidence" value="ECO:0007669"/>
    <property type="project" value="InterPro"/>
</dbReference>
<dbReference type="Pfam" id="PF14978">
    <property type="entry name" value="MRP-63"/>
    <property type="match status" value="1"/>
</dbReference>
<dbReference type="Proteomes" id="UP001152795">
    <property type="component" value="Unassembled WGS sequence"/>
</dbReference>
<protein>
    <submittedName>
        <fullName evidence="1">Ribosomal 63, mitochondrial-like</fullName>
    </submittedName>
</protein>
<reference evidence="1" key="1">
    <citation type="submission" date="2020-04" db="EMBL/GenBank/DDBJ databases">
        <authorList>
            <person name="Alioto T."/>
            <person name="Alioto T."/>
            <person name="Gomez Garrido J."/>
        </authorList>
    </citation>
    <scope>NUCLEOTIDE SEQUENCE</scope>
    <source>
        <strain evidence="1">A484AB</strain>
    </source>
</reference>
<sequence>MNILNLILNFSCINWYLVTFCSKHRVTMNVTKYQRKRLNENNQRIENNKELLSYPYLTVSEEHSHAAARNNKERTKFFDMVKRKRNLGKPVVNNVSSSPTPGLLQHLNVTKT</sequence>
<evidence type="ECO:0000313" key="1">
    <source>
        <dbReference type="EMBL" id="CAB4024095.1"/>
    </source>
</evidence>
<dbReference type="EMBL" id="CACRXK020012833">
    <property type="protein sequence ID" value="CAB4024095.1"/>
    <property type="molecule type" value="Genomic_DNA"/>
</dbReference>
<evidence type="ECO:0000313" key="2">
    <source>
        <dbReference type="Proteomes" id="UP001152795"/>
    </source>
</evidence>
<dbReference type="AlphaFoldDB" id="A0A7D9L357"/>
<name>A0A7D9L357_PARCT</name>
<comment type="caution">
    <text evidence="1">The sequence shown here is derived from an EMBL/GenBank/DDBJ whole genome shotgun (WGS) entry which is preliminary data.</text>
</comment>
<organism evidence="1 2">
    <name type="scientific">Paramuricea clavata</name>
    <name type="common">Red gorgonian</name>
    <name type="synonym">Violescent sea-whip</name>
    <dbReference type="NCBI Taxonomy" id="317549"/>
    <lineage>
        <taxon>Eukaryota</taxon>
        <taxon>Metazoa</taxon>
        <taxon>Cnidaria</taxon>
        <taxon>Anthozoa</taxon>
        <taxon>Octocorallia</taxon>
        <taxon>Malacalcyonacea</taxon>
        <taxon>Plexauridae</taxon>
        <taxon>Paramuricea</taxon>
    </lineage>
</organism>
<dbReference type="OrthoDB" id="5951490at2759"/>
<proteinExistence type="predicted"/>
<gene>
    <name evidence="1" type="ORF">PACLA_8A010200</name>
</gene>